<evidence type="ECO:0000256" key="1">
    <source>
        <dbReference type="SAM" id="MobiDB-lite"/>
    </source>
</evidence>
<dbReference type="KEGG" id="caul:KCG34_24155"/>
<protein>
    <submittedName>
        <fullName evidence="3">DUF4337 family protein</fullName>
    </submittedName>
</protein>
<evidence type="ECO:0000256" key="2">
    <source>
        <dbReference type="SAM" id="Phobius"/>
    </source>
</evidence>
<proteinExistence type="predicted"/>
<dbReference type="RefSeq" id="WP_211938138.1">
    <property type="nucleotide sequence ID" value="NZ_CP073078.1"/>
</dbReference>
<gene>
    <name evidence="3" type="ORF">KCG34_24155</name>
</gene>
<dbReference type="Proteomes" id="UP000676409">
    <property type="component" value="Chromosome"/>
</dbReference>
<dbReference type="InterPro" id="IPR025570">
    <property type="entry name" value="DUF4337"/>
</dbReference>
<dbReference type="Pfam" id="PF14235">
    <property type="entry name" value="DUF4337"/>
    <property type="match status" value="1"/>
</dbReference>
<feature type="compositionally biased region" description="Basic and acidic residues" evidence="1">
    <location>
        <begin position="1"/>
        <end position="20"/>
    </location>
</feature>
<feature type="region of interest" description="Disordered" evidence="1">
    <location>
        <begin position="1"/>
        <end position="23"/>
    </location>
</feature>
<feature type="compositionally biased region" description="Basic and acidic residues" evidence="1">
    <location>
        <begin position="102"/>
        <end position="134"/>
    </location>
</feature>
<dbReference type="EMBL" id="CP073078">
    <property type="protein sequence ID" value="QUD88087.1"/>
    <property type="molecule type" value="Genomic_DNA"/>
</dbReference>
<sequence length="187" mass="19828">MSDVPLDAHEHAEHAEHAAHSGDSFTQRVSITIAVLAVLAAVSGSLEAYESGSAIISANESVLHQDKATDQWNLYEAKSLKKNLYVLAADNGGPKADAYKAKAKDEGKGQDEAQAKAKELEAESDGDRARSGQHEHHHHWLSVAATLLEMGIAISTIAIITKKRWPWMAAVGLGLAGSVVAAAGYLL</sequence>
<reference evidence="3" key="1">
    <citation type="submission" date="2021-04" db="EMBL/GenBank/DDBJ databases">
        <title>The complete genome sequence of Caulobacter sp. S6.</title>
        <authorList>
            <person name="Tang Y."/>
            <person name="Ouyang W."/>
            <person name="Liu Q."/>
            <person name="Huang B."/>
            <person name="Guo Z."/>
            <person name="Lei P."/>
        </authorList>
    </citation>
    <scope>NUCLEOTIDE SEQUENCE</scope>
    <source>
        <strain evidence="3">S6</strain>
    </source>
</reference>
<accession>A0A975G033</accession>
<keyword evidence="4" id="KW-1185">Reference proteome</keyword>
<feature type="region of interest" description="Disordered" evidence="1">
    <location>
        <begin position="102"/>
        <end position="136"/>
    </location>
</feature>
<organism evidence="3 4">
    <name type="scientific">Phenylobacterium montanum</name>
    <dbReference type="NCBI Taxonomy" id="2823693"/>
    <lineage>
        <taxon>Bacteria</taxon>
        <taxon>Pseudomonadati</taxon>
        <taxon>Pseudomonadota</taxon>
        <taxon>Alphaproteobacteria</taxon>
        <taxon>Caulobacterales</taxon>
        <taxon>Caulobacteraceae</taxon>
        <taxon>Phenylobacterium</taxon>
    </lineage>
</organism>
<keyword evidence="2" id="KW-1133">Transmembrane helix</keyword>
<dbReference type="AlphaFoldDB" id="A0A975G033"/>
<feature type="transmembrane region" description="Helical" evidence="2">
    <location>
        <begin position="167"/>
        <end position="186"/>
    </location>
</feature>
<keyword evidence="2" id="KW-0472">Membrane</keyword>
<keyword evidence="2" id="KW-0812">Transmembrane</keyword>
<feature type="transmembrane region" description="Helical" evidence="2">
    <location>
        <begin position="140"/>
        <end position="161"/>
    </location>
</feature>
<name>A0A975G033_9CAUL</name>
<evidence type="ECO:0000313" key="3">
    <source>
        <dbReference type="EMBL" id="QUD88087.1"/>
    </source>
</evidence>
<evidence type="ECO:0000313" key="4">
    <source>
        <dbReference type="Proteomes" id="UP000676409"/>
    </source>
</evidence>